<evidence type="ECO:0000313" key="2">
    <source>
        <dbReference type="EMBL" id="VUZ47253.1"/>
    </source>
</evidence>
<sequence length="161" mass="17933">MGHNGNCRTSPSFKTHLSSTITESSKCLCQCDHIRIKLMLLCHPIQLTLLYDRYKQSDETNLAKPLSLTNGTMSKVIGENAVEAAFSYHQHLMPSQTEALWFHIVPTLAESIQSTSLLIPWRHHSQSGLGLCSLSLPQPMAPPPPPQVILSPRRIRVDPTL</sequence>
<keyword evidence="3" id="KW-1185">Reference proteome</keyword>
<name>A0A564YKU7_HYMDI</name>
<organism evidence="2 3">
    <name type="scientific">Hymenolepis diminuta</name>
    <name type="common">Rat tapeworm</name>
    <dbReference type="NCBI Taxonomy" id="6216"/>
    <lineage>
        <taxon>Eukaryota</taxon>
        <taxon>Metazoa</taxon>
        <taxon>Spiralia</taxon>
        <taxon>Lophotrochozoa</taxon>
        <taxon>Platyhelminthes</taxon>
        <taxon>Cestoda</taxon>
        <taxon>Eucestoda</taxon>
        <taxon>Cyclophyllidea</taxon>
        <taxon>Hymenolepididae</taxon>
        <taxon>Hymenolepis</taxon>
    </lineage>
</organism>
<dbReference type="EMBL" id="CABIJS010000199">
    <property type="protein sequence ID" value="VUZ45876.1"/>
    <property type="molecule type" value="Genomic_DNA"/>
</dbReference>
<dbReference type="EMBL" id="CABIJS010000231">
    <property type="protein sequence ID" value="VUZ47253.1"/>
    <property type="molecule type" value="Genomic_DNA"/>
</dbReference>
<proteinExistence type="predicted"/>
<evidence type="ECO:0000313" key="3">
    <source>
        <dbReference type="Proteomes" id="UP000321570"/>
    </source>
</evidence>
<evidence type="ECO:0000313" key="1">
    <source>
        <dbReference type="EMBL" id="VUZ45876.1"/>
    </source>
</evidence>
<gene>
    <name evidence="1" type="ORF">WMSIL1_LOCUS5852</name>
    <name evidence="2" type="ORF">WMSIL1_LOCUS6864</name>
</gene>
<dbReference type="AlphaFoldDB" id="A0A564YKU7"/>
<reference evidence="2 3" key="1">
    <citation type="submission" date="2019-07" db="EMBL/GenBank/DDBJ databases">
        <authorList>
            <person name="Jastrzebski P J."/>
            <person name="Paukszto L."/>
            <person name="Jastrzebski P J."/>
        </authorList>
    </citation>
    <scope>NUCLEOTIDE SEQUENCE [LARGE SCALE GENOMIC DNA]</scope>
    <source>
        <strain evidence="2 3">WMS-il1</strain>
    </source>
</reference>
<accession>A0A564YKU7</accession>
<protein>
    <submittedName>
        <fullName evidence="2">Uncharacterized protein</fullName>
    </submittedName>
</protein>
<dbReference type="Proteomes" id="UP000321570">
    <property type="component" value="Unassembled WGS sequence"/>
</dbReference>